<accession>A0A9N9BIL3</accession>
<evidence type="ECO:0000313" key="2">
    <source>
        <dbReference type="Proteomes" id="UP000789572"/>
    </source>
</evidence>
<protein>
    <submittedName>
        <fullName evidence="1">1258_t:CDS:1</fullName>
    </submittedName>
</protein>
<organism evidence="1 2">
    <name type="scientific">Paraglomus occultum</name>
    <dbReference type="NCBI Taxonomy" id="144539"/>
    <lineage>
        <taxon>Eukaryota</taxon>
        <taxon>Fungi</taxon>
        <taxon>Fungi incertae sedis</taxon>
        <taxon>Mucoromycota</taxon>
        <taxon>Glomeromycotina</taxon>
        <taxon>Glomeromycetes</taxon>
        <taxon>Paraglomerales</taxon>
        <taxon>Paraglomeraceae</taxon>
        <taxon>Paraglomus</taxon>
    </lineage>
</organism>
<reference evidence="1" key="1">
    <citation type="submission" date="2021-06" db="EMBL/GenBank/DDBJ databases">
        <authorList>
            <person name="Kallberg Y."/>
            <person name="Tangrot J."/>
            <person name="Rosling A."/>
        </authorList>
    </citation>
    <scope>NUCLEOTIDE SEQUENCE</scope>
    <source>
        <strain evidence="1">IA702</strain>
    </source>
</reference>
<gene>
    <name evidence="1" type="ORF">POCULU_LOCUS5700</name>
</gene>
<keyword evidence="2" id="KW-1185">Reference proteome</keyword>
<dbReference type="EMBL" id="CAJVPJ010000914">
    <property type="protein sequence ID" value="CAG8565004.1"/>
    <property type="molecule type" value="Genomic_DNA"/>
</dbReference>
<evidence type="ECO:0000313" key="1">
    <source>
        <dbReference type="EMBL" id="CAG8565004.1"/>
    </source>
</evidence>
<dbReference type="Proteomes" id="UP000789572">
    <property type="component" value="Unassembled WGS sequence"/>
</dbReference>
<name>A0A9N9BIL3_9GLOM</name>
<comment type="caution">
    <text evidence="1">The sequence shown here is derived from an EMBL/GenBank/DDBJ whole genome shotgun (WGS) entry which is preliminary data.</text>
</comment>
<dbReference type="AlphaFoldDB" id="A0A9N9BIL3"/>
<proteinExistence type="predicted"/>
<feature type="non-terminal residue" evidence="1">
    <location>
        <position position="1"/>
    </location>
</feature>
<sequence>TVWLKDTDMIAKSDSVSTPDNYSSQKIFPDEDNPVIVKAVILHKMASTPRDKVYLVDRNRVYIEMDNQAWKWTDLPLGLKQVKFGNTEEERETLYLLSKMKIEANNWNDVLAWDINVQAKFIGGQPALNATYTQNLGVYHLHAIFVDLSKIEEIQPTDQVAAVTAMFNDLK</sequence>